<feature type="domain" description="PLD phosphodiesterase" evidence="1">
    <location>
        <begin position="85"/>
        <end position="111"/>
    </location>
</feature>
<keyword evidence="3" id="KW-1185">Reference proteome</keyword>
<gene>
    <name evidence="2" type="ORF">EHV15_33050</name>
</gene>
<evidence type="ECO:0000259" key="1">
    <source>
        <dbReference type="PROSITE" id="PS50035"/>
    </source>
</evidence>
<evidence type="ECO:0000313" key="2">
    <source>
        <dbReference type="EMBL" id="RRJ67218.1"/>
    </source>
</evidence>
<dbReference type="InterPro" id="IPR025202">
    <property type="entry name" value="PLD-like_dom"/>
</dbReference>
<reference evidence="2 3" key="1">
    <citation type="submission" date="2018-11" db="EMBL/GenBank/DDBJ databases">
        <title>Genome sequencing of Paenibacillus sp. KCOM 3021 (= ChDC PVNT-B20).</title>
        <authorList>
            <person name="Kook J.-K."/>
            <person name="Park S.-N."/>
            <person name="Lim Y.K."/>
        </authorList>
    </citation>
    <scope>NUCLEOTIDE SEQUENCE [LARGE SCALE GENOMIC DNA]</scope>
    <source>
        <strain evidence="2 3">KCOM 3021</strain>
    </source>
</reference>
<dbReference type="Gene3D" id="3.30.870.10">
    <property type="entry name" value="Endonuclease Chain A"/>
    <property type="match status" value="1"/>
</dbReference>
<comment type="caution">
    <text evidence="2">The sequence shown here is derived from an EMBL/GenBank/DDBJ whole genome shotgun (WGS) entry which is preliminary data.</text>
</comment>
<dbReference type="SUPFAM" id="SSF56024">
    <property type="entry name" value="Phospholipase D/nuclease"/>
    <property type="match status" value="1"/>
</dbReference>
<dbReference type="OrthoDB" id="2608177at2"/>
<organism evidence="2 3">
    <name type="scientific">Paenibacillus oralis</name>
    <dbReference type="NCBI Taxonomy" id="2490856"/>
    <lineage>
        <taxon>Bacteria</taxon>
        <taxon>Bacillati</taxon>
        <taxon>Bacillota</taxon>
        <taxon>Bacilli</taxon>
        <taxon>Bacillales</taxon>
        <taxon>Paenibacillaceae</taxon>
        <taxon>Paenibacillus</taxon>
    </lineage>
</organism>
<dbReference type="InterPro" id="IPR001736">
    <property type="entry name" value="PLipase_D/transphosphatidylase"/>
</dbReference>
<evidence type="ECO:0000313" key="3">
    <source>
        <dbReference type="Proteomes" id="UP000267017"/>
    </source>
</evidence>
<dbReference type="PROSITE" id="PS50035">
    <property type="entry name" value="PLD"/>
    <property type="match status" value="1"/>
</dbReference>
<sequence>MTLYIRLHKILDRPSSKNNDPLLQLLKDVDKDCDVQFITNIPSRVGTYQKNSNGDAWRSNASKNINSYLTKLNPETFDGPITPYFNFHNHSKIIGTENKVYIGSENFSVESKKNYEAGVIIEDKQFIKELYVWFDKLRDESIPYFNDDYNQLRLFIISILARLMTHYEHFIDSLFRIRKDGEAVFINEETTFNENDLYELLYSFQELSDIQGLVENIEPLGDELNDNLEQLLEIFENMPINNIVEFLAIDGPIYEYIAFDVNEKTLEIFQDEYNSMADDGEKLEHYMEISSDEANDSLVNICNEIESDLYSVKSDFEEILEGLKKMDGIIKDIAKHSVNPLINNT</sequence>
<accession>A0A3P3UC63</accession>
<proteinExistence type="predicted"/>
<dbReference type="GO" id="GO:0006793">
    <property type="term" value="P:phosphorus metabolic process"/>
    <property type="evidence" value="ECO:0007669"/>
    <property type="project" value="UniProtKB-ARBA"/>
</dbReference>
<dbReference type="GO" id="GO:0003824">
    <property type="term" value="F:catalytic activity"/>
    <property type="evidence" value="ECO:0007669"/>
    <property type="project" value="InterPro"/>
</dbReference>
<dbReference type="Proteomes" id="UP000267017">
    <property type="component" value="Unassembled WGS sequence"/>
</dbReference>
<dbReference type="EMBL" id="RRCN01000001">
    <property type="protein sequence ID" value="RRJ67218.1"/>
    <property type="molecule type" value="Genomic_DNA"/>
</dbReference>
<dbReference type="AlphaFoldDB" id="A0A3P3UC63"/>
<name>A0A3P3UC63_9BACL</name>
<dbReference type="Pfam" id="PF13091">
    <property type="entry name" value="PLDc_2"/>
    <property type="match status" value="1"/>
</dbReference>
<protein>
    <recommendedName>
        <fullName evidence="1">PLD phosphodiesterase domain-containing protein</fullName>
    </recommendedName>
</protein>